<dbReference type="Pfam" id="PF00307">
    <property type="entry name" value="CH"/>
    <property type="match status" value="2"/>
</dbReference>
<evidence type="ECO:0000313" key="5">
    <source>
        <dbReference type="EMBL" id="KAK8860457.1"/>
    </source>
</evidence>
<organism evidence="5 6">
    <name type="scientific">Tritrichomonas musculus</name>
    <dbReference type="NCBI Taxonomy" id="1915356"/>
    <lineage>
        <taxon>Eukaryota</taxon>
        <taxon>Metamonada</taxon>
        <taxon>Parabasalia</taxon>
        <taxon>Tritrichomonadida</taxon>
        <taxon>Tritrichomonadidae</taxon>
        <taxon>Tritrichomonas</taxon>
    </lineage>
</organism>
<dbReference type="PANTHER" id="PTHR11915">
    <property type="entry name" value="SPECTRIN/FILAMIN RELATED CYTOSKELETAL PROTEIN"/>
    <property type="match status" value="1"/>
</dbReference>
<dbReference type="InterPro" id="IPR035992">
    <property type="entry name" value="Ricin_B-like_lectins"/>
</dbReference>
<feature type="compositionally biased region" description="Acidic residues" evidence="3">
    <location>
        <begin position="260"/>
        <end position="271"/>
    </location>
</feature>
<dbReference type="InterPro" id="IPR001715">
    <property type="entry name" value="CH_dom"/>
</dbReference>
<keyword evidence="6" id="KW-1185">Reference proteome</keyword>
<evidence type="ECO:0000256" key="2">
    <source>
        <dbReference type="ARBA" id="ARBA00023203"/>
    </source>
</evidence>
<dbReference type="SUPFAM" id="SSF47576">
    <property type="entry name" value="Calponin-homology domain, CH-domain"/>
    <property type="match status" value="1"/>
</dbReference>
<dbReference type="PROSITE" id="PS50021">
    <property type="entry name" value="CH"/>
    <property type="match status" value="2"/>
</dbReference>
<sequence>MIDNNSLGLRKIDEKWIPLQIKVFTRWVQCQLKDFKEFPINDVTRDLSDGIALIYLAKSLTGKDTPRQWIINPVRNVDKVQNCELAIEMFVEDGVHLLGISGKDINENNQKLILGLIWMLIVHYSIGQSVDLQSDDKNNNIQAVYNDRKKALLSWAIDRTSKYPNIKNFAPYDLSLCALLDSFVPEKVNYYSLNPTDSEHNSKLATRVMEELGIPVLVYPNEINKSDNSNEVDEKSLLTQLSSAKFVLDKQNASSSSSDDISEDDSKLEDELQTVMQKKESAEAEVERLSKALATIEEESKAKGEENIKAENEIEHLKQSLTEKEVNIQNLVSVEKQKSKIEIDQLKSEIENLQKELSESKLQINELMKTLSETQKDNKPEMCRITKEVSNSEIIQKELSARIESLSEQIKQLMKELSISKDHETELSRKLSEAQKNAKTEIDQLTSENEKLKLQLSEALFESQRTIKINTEALSEVERLKIELAKTRAELESETKRKSVNMISHPLDGDNNQIEGKTFGLTMTIRKSDYNDGKRIVESNVNTTDDDQFVTFGIALVNDEQSFINPAGLKLDITHPNIENDVNQQFIFGKGLFNTVIDSAAKKGMVWDVADQDNLNPPEGTPFYLFPFHGRHNQRFIYKDEMIYAKQNGQVVTYVGGDVPFVMMEPKEALKSRQTFHVKLM</sequence>
<accession>A0ABR2IDD0</accession>
<dbReference type="InterPro" id="IPR036872">
    <property type="entry name" value="CH_dom_sf"/>
</dbReference>
<feature type="region of interest" description="Disordered" evidence="3">
    <location>
        <begin position="252"/>
        <end position="271"/>
    </location>
</feature>
<reference evidence="5 6" key="1">
    <citation type="submission" date="2024-04" db="EMBL/GenBank/DDBJ databases">
        <title>Tritrichomonas musculus Genome.</title>
        <authorList>
            <person name="Alves-Ferreira E."/>
            <person name="Grigg M."/>
            <person name="Lorenzi H."/>
            <person name="Galac M."/>
        </authorList>
    </citation>
    <scope>NUCLEOTIDE SEQUENCE [LARGE SCALE GENOMIC DNA]</scope>
    <source>
        <strain evidence="5 6">EAF2021</strain>
    </source>
</reference>
<comment type="caution">
    <text evidence="5">The sequence shown here is derived from an EMBL/GenBank/DDBJ whole genome shotgun (WGS) entry which is preliminary data.</text>
</comment>
<evidence type="ECO:0000256" key="1">
    <source>
        <dbReference type="ARBA" id="ARBA00022737"/>
    </source>
</evidence>
<feature type="domain" description="Calponin-homology (CH)" evidence="4">
    <location>
        <begin position="18"/>
        <end position="125"/>
    </location>
</feature>
<dbReference type="EMBL" id="JAPFFF010000018">
    <property type="protein sequence ID" value="KAK8860457.1"/>
    <property type="molecule type" value="Genomic_DNA"/>
</dbReference>
<evidence type="ECO:0000256" key="3">
    <source>
        <dbReference type="SAM" id="MobiDB-lite"/>
    </source>
</evidence>
<name>A0ABR2IDD0_9EUKA</name>
<dbReference type="InterPro" id="IPR001589">
    <property type="entry name" value="Actinin_actin-bd_CS"/>
</dbReference>
<evidence type="ECO:0000259" key="4">
    <source>
        <dbReference type="PROSITE" id="PS50021"/>
    </source>
</evidence>
<dbReference type="Proteomes" id="UP001470230">
    <property type="component" value="Unassembled WGS sequence"/>
</dbReference>
<protein>
    <submittedName>
        <fullName evidence="5">GTPase activator activity protein</fullName>
    </submittedName>
</protein>
<feature type="domain" description="Calponin-homology (CH)" evidence="4">
    <location>
        <begin position="146"/>
        <end position="249"/>
    </location>
</feature>
<keyword evidence="2" id="KW-0009">Actin-binding</keyword>
<evidence type="ECO:0000313" key="6">
    <source>
        <dbReference type="Proteomes" id="UP001470230"/>
    </source>
</evidence>
<gene>
    <name evidence="5" type="ORF">M9Y10_012122</name>
</gene>
<keyword evidence="1" id="KW-0677">Repeat</keyword>
<proteinExistence type="predicted"/>
<dbReference type="Gene3D" id="1.10.418.10">
    <property type="entry name" value="Calponin-like domain"/>
    <property type="match status" value="2"/>
</dbReference>
<dbReference type="SMART" id="SM00033">
    <property type="entry name" value="CH"/>
    <property type="match status" value="2"/>
</dbReference>
<dbReference type="PROSITE" id="PS00020">
    <property type="entry name" value="ACTININ_2"/>
    <property type="match status" value="1"/>
</dbReference>
<dbReference type="SUPFAM" id="SSF50370">
    <property type="entry name" value="Ricin B-like lectins"/>
    <property type="match status" value="1"/>
</dbReference>